<proteinExistence type="predicted"/>
<gene>
    <name evidence="1" type="ORF">AVDCRST_MAG08-1378</name>
</gene>
<dbReference type="AlphaFoldDB" id="A0A6J4HX22"/>
<sequence>MPENGMRPSIPAIAVLVGVLLALGSTLGTVAGPLPPAPPVKHYDPLP</sequence>
<organism evidence="1">
    <name type="scientific">uncultured Acetobacteraceae bacterium</name>
    <dbReference type="NCBI Taxonomy" id="169975"/>
    <lineage>
        <taxon>Bacteria</taxon>
        <taxon>Pseudomonadati</taxon>
        <taxon>Pseudomonadota</taxon>
        <taxon>Alphaproteobacteria</taxon>
        <taxon>Acetobacterales</taxon>
        <taxon>Acetobacteraceae</taxon>
        <taxon>environmental samples</taxon>
    </lineage>
</organism>
<accession>A0A6J4HX22</accession>
<name>A0A6J4HX22_9PROT</name>
<evidence type="ECO:0000313" key="1">
    <source>
        <dbReference type="EMBL" id="CAA9236387.1"/>
    </source>
</evidence>
<protein>
    <submittedName>
        <fullName evidence="1">Uncharacterized protein</fullName>
    </submittedName>
</protein>
<dbReference type="EMBL" id="CADCTG010000126">
    <property type="protein sequence ID" value="CAA9236387.1"/>
    <property type="molecule type" value="Genomic_DNA"/>
</dbReference>
<reference evidence="1" key="1">
    <citation type="submission" date="2020-02" db="EMBL/GenBank/DDBJ databases">
        <authorList>
            <person name="Meier V. D."/>
        </authorList>
    </citation>
    <scope>NUCLEOTIDE SEQUENCE</scope>
    <source>
        <strain evidence="1">AVDCRST_MAG08</strain>
    </source>
</reference>